<keyword evidence="1" id="KW-0812">Transmembrane</keyword>
<dbReference type="EMBL" id="BOQL01000035">
    <property type="protein sequence ID" value="GIM71139.1"/>
    <property type="molecule type" value="Genomic_DNA"/>
</dbReference>
<keyword evidence="1" id="KW-1133">Transmembrane helix</keyword>
<feature type="transmembrane region" description="Helical" evidence="1">
    <location>
        <begin position="184"/>
        <end position="203"/>
    </location>
</feature>
<keyword evidence="1" id="KW-0472">Membrane</keyword>
<feature type="transmembrane region" description="Helical" evidence="1">
    <location>
        <begin position="54"/>
        <end position="74"/>
    </location>
</feature>
<sequence>MVALGYRHDRVAALAGAAVLVGALTMLAGLVAAPGPWTEGYVSEAGTTGMPLAVAYRCGLVGLALGVALLGRVLGRDSRPVATLLGLAAVLAGTSGVVPCTSGCPLPPYEPTTVADVSHTVASVIGMVLLAGAMALVALSAPFGPVLRRLATTAVAIIVPLGAALGLTMLLAGRGPLSAGLERAALVVAVSWLVGTSIAAAMIRRTRPAPGPGSRAIVGG</sequence>
<evidence type="ECO:0000313" key="3">
    <source>
        <dbReference type="Proteomes" id="UP000681340"/>
    </source>
</evidence>
<proteinExistence type="predicted"/>
<name>A0A919VM00_9ACTN</name>
<evidence type="ECO:0000256" key="1">
    <source>
        <dbReference type="SAM" id="Phobius"/>
    </source>
</evidence>
<evidence type="ECO:0000313" key="2">
    <source>
        <dbReference type="EMBL" id="GIM71139.1"/>
    </source>
</evidence>
<evidence type="ECO:0008006" key="4">
    <source>
        <dbReference type="Google" id="ProtNLM"/>
    </source>
</evidence>
<dbReference type="AlphaFoldDB" id="A0A919VM00"/>
<dbReference type="Pfam" id="PF06197">
    <property type="entry name" value="DUF998"/>
    <property type="match status" value="1"/>
</dbReference>
<feature type="transmembrane region" description="Helical" evidence="1">
    <location>
        <begin position="12"/>
        <end position="34"/>
    </location>
</feature>
<dbReference type="Proteomes" id="UP000681340">
    <property type="component" value="Unassembled WGS sequence"/>
</dbReference>
<reference evidence="2" key="1">
    <citation type="submission" date="2021-03" db="EMBL/GenBank/DDBJ databases">
        <title>Whole genome shotgun sequence of Actinoplanes auranticolor NBRC 12245.</title>
        <authorList>
            <person name="Komaki H."/>
            <person name="Tamura T."/>
        </authorList>
    </citation>
    <scope>NUCLEOTIDE SEQUENCE</scope>
    <source>
        <strain evidence="2">NBRC 12245</strain>
    </source>
</reference>
<comment type="caution">
    <text evidence="2">The sequence shown here is derived from an EMBL/GenBank/DDBJ whole genome shotgun (WGS) entry which is preliminary data.</text>
</comment>
<feature type="transmembrane region" description="Helical" evidence="1">
    <location>
        <begin position="81"/>
        <end position="99"/>
    </location>
</feature>
<protein>
    <recommendedName>
        <fullName evidence="4">DUF998 domain-containing protein</fullName>
    </recommendedName>
</protein>
<dbReference type="InterPro" id="IPR009339">
    <property type="entry name" value="DUF998"/>
</dbReference>
<feature type="transmembrane region" description="Helical" evidence="1">
    <location>
        <begin position="119"/>
        <end position="139"/>
    </location>
</feature>
<feature type="transmembrane region" description="Helical" evidence="1">
    <location>
        <begin position="151"/>
        <end position="172"/>
    </location>
</feature>
<organism evidence="2 3">
    <name type="scientific">Actinoplanes auranticolor</name>
    <dbReference type="NCBI Taxonomy" id="47988"/>
    <lineage>
        <taxon>Bacteria</taxon>
        <taxon>Bacillati</taxon>
        <taxon>Actinomycetota</taxon>
        <taxon>Actinomycetes</taxon>
        <taxon>Micromonosporales</taxon>
        <taxon>Micromonosporaceae</taxon>
        <taxon>Actinoplanes</taxon>
    </lineage>
</organism>
<dbReference type="RefSeq" id="WP_212990438.1">
    <property type="nucleotide sequence ID" value="NZ_BAABEA010000002.1"/>
</dbReference>
<gene>
    <name evidence="2" type="ORF">Aau02nite_44410</name>
</gene>
<accession>A0A919VM00</accession>
<keyword evidence="3" id="KW-1185">Reference proteome</keyword>